<dbReference type="Proteomes" id="UP000054350">
    <property type="component" value="Unassembled WGS sequence"/>
</dbReference>
<dbReference type="AlphaFoldDB" id="A0A0L0SZE2"/>
<gene>
    <name evidence="2" type="ORF">AMAG_19724</name>
</gene>
<name>A0A0L0SZE2_ALLM3</name>
<evidence type="ECO:0000313" key="2">
    <source>
        <dbReference type="EMBL" id="KNE67918.1"/>
    </source>
</evidence>
<evidence type="ECO:0000313" key="3">
    <source>
        <dbReference type="Proteomes" id="UP000054350"/>
    </source>
</evidence>
<evidence type="ECO:0000256" key="1">
    <source>
        <dbReference type="SAM" id="MobiDB-lite"/>
    </source>
</evidence>
<sequence>MALAHLADMGIDARRLDTDPNAILSTLLADDDPPLAHLRAAYVVFRVARCHSTPMDATLLVRLAHALSTTSRLSWLARTMDVLTYLSRRHGGRDTDPSALDSIALRVLGALHASARRPEDTTRVAAVDFHKSAPPNSVSDDPAPLNRPARSPAAVRASRMTSAFRRVLSSRYLTDLPRPQGMPSRTPHLYTLCLVLLADTPWPWHLARDCAQRHITAAARAGVNVPAAALNVLLRRARTAGAPDRPSDAAFFMHVLRTVPLRWFDDGTFAEFAQARIADPADVARVFLASDKPWVRDLVFVTAASKLRGAAVPAAAKPRDVTALTHVMEQLVTSERTSDDWPLADAVVAAAVVAVNHDASCLPTRFLNAVMEGYLQSNQPDKAWHVLRTVVREPNRHTLNVLFRSLRGTHDVPRVLETAAKWTGRVLPDPMLAYWVVAAILRGDSGYAGDGAWTAAQDLLDALLADAPETPMRAAGK</sequence>
<protein>
    <submittedName>
        <fullName evidence="2">Uncharacterized protein</fullName>
    </submittedName>
</protein>
<reference evidence="2 3" key="1">
    <citation type="submission" date="2009-11" db="EMBL/GenBank/DDBJ databases">
        <title>Annotation of Allomyces macrogynus ATCC 38327.</title>
        <authorList>
            <consortium name="The Broad Institute Genome Sequencing Platform"/>
            <person name="Russ C."/>
            <person name="Cuomo C."/>
            <person name="Burger G."/>
            <person name="Gray M.W."/>
            <person name="Holland P.W.H."/>
            <person name="King N."/>
            <person name="Lang F.B.F."/>
            <person name="Roger A.J."/>
            <person name="Ruiz-Trillo I."/>
            <person name="Young S.K."/>
            <person name="Zeng Q."/>
            <person name="Gargeya S."/>
            <person name="Fitzgerald M."/>
            <person name="Haas B."/>
            <person name="Abouelleil A."/>
            <person name="Alvarado L."/>
            <person name="Arachchi H.M."/>
            <person name="Berlin A."/>
            <person name="Chapman S.B."/>
            <person name="Gearin G."/>
            <person name="Goldberg J."/>
            <person name="Griggs A."/>
            <person name="Gujja S."/>
            <person name="Hansen M."/>
            <person name="Heiman D."/>
            <person name="Howarth C."/>
            <person name="Larimer J."/>
            <person name="Lui A."/>
            <person name="MacDonald P.J.P."/>
            <person name="McCowen C."/>
            <person name="Montmayeur A."/>
            <person name="Murphy C."/>
            <person name="Neiman D."/>
            <person name="Pearson M."/>
            <person name="Priest M."/>
            <person name="Roberts A."/>
            <person name="Saif S."/>
            <person name="Shea T."/>
            <person name="Sisk P."/>
            <person name="Stolte C."/>
            <person name="Sykes S."/>
            <person name="Wortman J."/>
            <person name="Nusbaum C."/>
            <person name="Birren B."/>
        </authorList>
    </citation>
    <scope>NUCLEOTIDE SEQUENCE [LARGE SCALE GENOMIC DNA]</scope>
    <source>
        <strain evidence="2 3">ATCC 38327</strain>
    </source>
</reference>
<proteinExistence type="predicted"/>
<dbReference type="EMBL" id="GG745354">
    <property type="protein sequence ID" value="KNE67918.1"/>
    <property type="molecule type" value="Genomic_DNA"/>
</dbReference>
<organism evidence="2 3">
    <name type="scientific">Allomyces macrogynus (strain ATCC 38327)</name>
    <name type="common">Allomyces javanicus var. macrogynus</name>
    <dbReference type="NCBI Taxonomy" id="578462"/>
    <lineage>
        <taxon>Eukaryota</taxon>
        <taxon>Fungi</taxon>
        <taxon>Fungi incertae sedis</taxon>
        <taxon>Blastocladiomycota</taxon>
        <taxon>Blastocladiomycetes</taxon>
        <taxon>Blastocladiales</taxon>
        <taxon>Blastocladiaceae</taxon>
        <taxon>Allomyces</taxon>
    </lineage>
</organism>
<reference evidence="3" key="2">
    <citation type="submission" date="2009-11" db="EMBL/GenBank/DDBJ databases">
        <title>The Genome Sequence of Allomyces macrogynus strain ATCC 38327.</title>
        <authorList>
            <consortium name="The Broad Institute Genome Sequencing Platform"/>
            <person name="Russ C."/>
            <person name="Cuomo C."/>
            <person name="Shea T."/>
            <person name="Young S.K."/>
            <person name="Zeng Q."/>
            <person name="Koehrsen M."/>
            <person name="Haas B."/>
            <person name="Borodovsky M."/>
            <person name="Guigo R."/>
            <person name="Alvarado L."/>
            <person name="Berlin A."/>
            <person name="Borenstein D."/>
            <person name="Chen Z."/>
            <person name="Engels R."/>
            <person name="Freedman E."/>
            <person name="Gellesch M."/>
            <person name="Goldberg J."/>
            <person name="Griggs A."/>
            <person name="Gujja S."/>
            <person name="Heiman D."/>
            <person name="Hepburn T."/>
            <person name="Howarth C."/>
            <person name="Jen D."/>
            <person name="Larson L."/>
            <person name="Lewis B."/>
            <person name="Mehta T."/>
            <person name="Park D."/>
            <person name="Pearson M."/>
            <person name="Roberts A."/>
            <person name="Saif S."/>
            <person name="Shenoy N."/>
            <person name="Sisk P."/>
            <person name="Stolte C."/>
            <person name="Sykes S."/>
            <person name="Walk T."/>
            <person name="White J."/>
            <person name="Yandava C."/>
            <person name="Burger G."/>
            <person name="Gray M.W."/>
            <person name="Holland P.W.H."/>
            <person name="King N."/>
            <person name="Lang F.B.F."/>
            <person name="Roger A.J."/>
            <person name="Ruiz-Trillo I."/>
            <person name="Lander E."/>
            <person name="Nusbaum C."/>
        </authorList>
    </citation>
    <scope>NUCLEOTIDE SEQUENCE [LARGE SCALE GENOMIC DNA]</scope>
    <source>
        <strain evidence="3">ATCC 38327</strain>
    </source>
</reference>
<feature type="region of interest" description="Disordered" evidence="1">
    <location>
        <begin position="131"/>
        <end position="154"/>
    </location>
</feature>
<keyword evidence="3" id="KW-1185">Reference proteome</keyword>
<accession>A0A0L0SZE2</accession>
<dbReference type="VEuPathDB" id="FungiDB:AMAG_19724"/>